<feature type="signal peptide" evidence="1">
    <location>
        <begin position="1"/>
        <end position="22"/>
    </location>
</feature>
<evidence type="ECO:0000313" key="3">
    <source>
        <dbReference type="Proteomes" id="UP001642482"/>
    </source>
</evidence>
<dbReference type="EMBL" id="CAWUHD010000102">
    <property type="protein sequence ID" value="CAK7231477.1"/>
    <property type="molecule type" value="Genomic_DNA"/>
</dbReference>
<feature type="chain" id="PRO_5045744922" evidence="1">
    <location>
        <begin position="23"/>
        <end position="252"/>
    </location>
</feature>
<keyword evidence="3" id="KW-1185">Reference proteome</keyword>
<organism evidence="2 3">
    <name type="scientific">Sporothrix eucalyptigena</name>
    <dbReference type="NCBI Taxonomy" id="1812306"/>
    <lineage>
        <taxon>Eukaryota</taxon>
        <taxon>Fungi</taxon>
        <taxon>Dikarya</taxon>
        <taxon>Ascomycota</taxon>
        <taxon>Pezizomycotina</taxon>
        <taxon>Sordariomycetes</taxon>
        <taxon>Sordariomycetidae</taxon>
        <taxon>Ophiostomatales</taxon>
        <taxon>Ophiostomataceae</taxon>
        <taxon>Sporothrix</taxon>
    </lineage>
</organism>
<accession>A0ABP0CHA0</accession>
<reference evidence="2 3" key="1">
    <citation type="submission" date="2024-01" db="EMBL/GenBank/DDBJ databases">
        <authorList>
            <person name="Allen C."/>
            <person name="Tagirdzhanova G."/>
        </authorList>
    </citation>
    <scope>NUCLEOTIDE SEQUENCE [LARGE SCALE GENOMIC DNA]</scope>
</reference>
<dbReference type="Proteomes" id="UP001642482">
    <property type="component" value="Unassembled WGS sequence"/>
</dbReference>
<sequence>MKTAILTFSVAAWFSGLSIVTASSESSSTPSPRPEQKTWKGATTYPTTITRSWTRTLTPKPTATLSSGESDKLTIQTVTLYEAWPSSPSPEHFPYTLLQTAVTKKEVYSAQTVDGNVVPTGQPTPTTRTVTSTWMLWDTSPTDLAAGQKLPACDKFYGNSAKCATPNLKQDTRCVERGLTTACHSQCTIRRVEGWDVWLCHKVGDGTSRRKGDDLREVAVGRVCTDSMGFYEQLLEPCDTMDHGHDCPPCNG</sequence>
<comment type="caution">
    <text evidence="2">The sequence shown here is derived from an EMBL/GenBank/DDBJ whole genome shotgun (WGS) entry which is preliminary data.</text>
</comment>
<gene>
    <name evidence="2" type="ORF">SEUCBS140593_007935</name>
</gene>
<proteinExistence type="predicted"/>
<protein>
    <submittedName>
        <fullName evidence="2">Uncharacterized protein</fullName>
    </submittedName>
</protein>
<evidence type="ECO:0000313" key="2">
    <source>
        <dbReference type="EMBL" id="CAK7231477.1"/>
    </source>
</evidence>
<name>A0ABP0CHA0_9PEZI</name>
<keyword evidence="1" id="KW-0732">Signal</keyword>
<evidence type="ECO:0000256" key="1">
    <source>
        <dbReference type="SAM" id="SignalP"/>
    </source>
</evidence>